<accession>A0A6P5N2B6</accession>
<keyword evidence="7" id="KW-1185">Reference proteome</keyword>
<dbReference type="Pfam" id="PF00083">
    <property type="entry name" value="Sugar_tr"/>
    <property type="match status" value="1"/>
</dbReference>
<evidence type="ECO:0000313" key="7">
    <source>
        <dbReference type="Proteomes" id="UP000515211"/>
    </source>
</evidence>
<evidence type="ECO:0000313" key="8">
    <source>
        <dbReference type="RefSeq" id="XP_020990995.1"/>
    </source>
</evidence>
<name>A0A6P5N2B6_ARADU</name>
<evidence type="ECO:0000256" key="6">
    <source>
        <dbReference type="ARBA" id="ARBA00023136"/>
    </source>
</evidence>
<gene>
    <name evidence="8" type="primary">LOC107474330</name>
</gene>
<dbReference type="PANTHER" id="PTHR48021:SF37">
    <property type="entry name" value="SUGAR TRANSPORTER ERD6-LIKE 16"/>
    <property type="match status" value="1"/>
</dbReference>
<reference evidence="8" key="2">
    <citation type="submission" date="2025-08" db="UniProtKB">
        <authorList>
            <consortium name="RefSeq"/>
        </authorList>
    </citation>
    <scope>IDENTIFICATION</scope>
    <source>
        <tissue evidence="8">Whole plant</tissue>
    </source>
</reference>
<keyword evidence="3" id="KW-0813">Transport</keyword>
<dbReference type="GO" id="GO:0022857">
    <property type="term" value="F:transmembrane transporter activity"/>
    <property type="evidence" value="ECO:0007669"/>
    <property type="project" value="InterPro"/>
</dbReference>
<dbReference type="PANTHER" id="PTHR48021">
    <property type="match status" value="1"/>
</dbReference>
<dbReference type="AlphaFoldDB" id="A0A6P5N2B6"/>
<reference evidence="7" key="1">
    <citation type="journal article" date="2016" name="Nat. Genet.">
        <title>The genome sequences of Arachis duranensis and Arachis ipaensis, the diploid ancestors of cultivated peanut.</title>
        <authorList>
            <person name="Bertioli D.J."/>
            <person name="Cannon S.B."/>
            <person name="Froenicke L."/>
            <person name="Huang G."/>
            <person name="Farmer A.D."/>
            <person name="Cannon E.K."/>
            <person name="Liu X."/>
            <person name="Gao D."/>
            <person name="Clevenger J."/>
            <person name="Dash S."/>
            <person name="Ren L."/>
            <person name="Moretzsohn M.C."/>
            <person name="Shirasawa K."/>
            <person name="Huang W."/>
            <person name="Vidigal B."/>
            <person name="Abernathy B."/>
            <person name="Chu Y."/>
            <person name="Niederhuth C.E."/>
            <person name="Umale P."/>
            <person name="Araujo A.C."/>
            <person name="Kozik A."/>
            <person name="Kim K.D."/>
            <person name="Burow M.D."/>
            <person name="Varshney R.K."/>
            <person name="Wang X."/>
            <person name="Zhang X."/>
            <person name="Barkley N."/>
            <person name="Guimaraes P.M."/>
            <person name="Isobe S."/>
            <person name="Guo B."/>
            <person name="Liao B."/>
            <person name="Stalker H.T."/>
            <person name="Schmitz R.J."/>
            <person name="Scheffler B.E."/>
            <person name="Leal-Bertioli S.C."/>
            <person name="Xun X."/>
            <person name="Jackson S.A."/>
            <person name="Michelmore R."/>
            <person name="Ozias-Akins P."/>
        </authorList>
    </citation>
    <scope>NUCLEOTIDE SEQUENCE [LARGE SCALE GENOMIC DNA]</scope>
    <source>
        <strain evidence="7">cv. V14167</strain>
    </source>
</reference>
<proteinExistence type="inferred from homology"/>
<dbReference type="InterPro" id="IPR036259">
    <property type="entry name" value="MFS_trans_sf"/>
</dbReference>
<keyword evidence="4" id="KW-0812">Transmembrane</keyword>
<dbReference type="GeneID" id="107474330"/>
<protein>
    <submittedName>
        <fullName evidence="8">Sugar transporter ERD6-like 16 isoform X2</fullName>
    </submittedName>
</protein>
<comment type="similarity">
    <text evidence="2">Belongs to the major facilitator superfamily. Sugar transporter (TC 2.A.1.1) family.</text>
</comment>
<dbReference type="SUPFAM" id="SSF103473">
    <property type="entry name" value="MFS general substrate transporter"/>
    <property type="match status" value="1"/>
</dbReference>
<dbReference type="Proteomes" id="UP000515211">
    <property type="component" value="Chromosome 2"/>
</dbReference>
<keyword evidence="6" id="KW-0472">Membrane</keyword>
<dbReference type="InterPro" id="IPR020846">
    <property type="entry name" value="MFS_dom"/>
</dbReference>
<dbReference type="InterPro" id="IPR050549">
    <property type="entry name" value="MFS_Trehalose_Transporter"/>
</dbReference>
<dbReference type="InterPro" id="IPR005828">
    <property type="entry name" value="MFS_sugar_transport-like"/>
</dbReference>
<dbReference type="KEGG" id="adu:107474330"/>
<evidence type="ECO:0000256" key="5">
    <source>
        <dbReference type="ARBA" id="ARBA00022989"/>
    </source>
</evidence>
<evidence type="ECO:0000256" key="4">
    <source>
        <dbReference type="ARBA" id="ARBA00022692"/>
    </source>
</evidence>
<dbReference type="GO" id="GO:0016020">
    <property type="term" value="C:membrane"/>
    <property type="evidence" value="ECO:0007669"/>
    <property type="project" value="UniProtKB-SubCell"/>
</dbReference>
<evidence type="ECO:0000256" key="2">
    <source>
        <dbReference type="ARBA" id="ARBA00010992"/>
    </source>
</evidence>
<sequence>MVSPLLLKDPYSLDFGRFFTGYGIGVISYVVPIYIVEIAPKNLRGGLATTNQLMIVIGASVSFLIGSVITWRQLALAGLVPCICLLIGLWFIPESPRWLYGNKRKNQKLDSWLLEAEV</sequence>
<dbReference type="RefSeq" id="XP_020990995.1">
    <property type="nucleotide sequence ID" value="XM_021135336.2"/>
</dbReference>
<dbReference type="PROSITE" id="PS50850">
    <property type="entry name" value="MFS"/>
    <property type="match status" value="1"/>
</dbReference>
<dbReference type="Gene3D" id="1.20.1250.20">
    <property type="entry name" value="MFS general substrate transporter like domains"/>
    <property type="match status" value="1"/>
</dbReference>
<evidence type="ECO:0000256" key="3">
    <source>
        <dbReference type="ARBA" id="ARBA00022597"/>
    </source>
</evidence>
<keyword evidence="5" id="KW-1133">Transmembrane helix</keyword>
<evidence type="ECO:0000256" key="1">
    <source>
        <dbReference type="ARBA" id="ARBA00004141"/>
    </source>
</evidence>
<keyword evidence="3" id="KW-0762">Sugar transport</keyword>
<organism evidence="7 8">
    <name type="scientific">Arachis duranensis</name>
    <name type="common">Wild peanut</name>
    <dbReference type="NCBI Taxonomy" id="130453"/>
    <lineage>
        <taxon>Eukaryota</taxon>
        <taxon>Viridiplantae</taxon>
        <taxon>Streptophyta</taxon>
        <taxon>Embryophyta</taxon>
        <taxon>Tracheophyta</taxon>
        <taxon>Spermatophyta</taxon>
        <taxon>Magnoliopsida</taxon>
        <taxon>eudicotyledons</taxon>
        <taxon>Gunneridae</taxon>
        <taxon>Pentapetalae</taxon>
        <taxon>rosids</taxon>
        <taxon>fabids</taxon>
        <taxon>Fabales</taxon>
        <taxon>Fabaceae</taxon>
        <taxon>Papilionoideae</taxon>
        <taxon>50 kb inversion clade</taxon>
        <taxon>dalbergioids sensu lato</taxon>
        <taxon>Dalbergieae</taxon>
        <taxon>Pterocarpus clade</taxon>
        <taxon>Arachis</taxon>
    </lineage>
</organism>
<comment type="subcellular location">
    <subcellularLocation>
        <location evidence="1">Membrane</location>
        <topology evidence="1">Multi-pass membrane protein</topology>
    </subcellularLocation>
</comment>